<keyword evidence="1" id="KW-0233">DNA recombination</keyword>
<dbReference type="Gene3D" id="1.10.443.10">
    <property type="entry name" value="Intergrase catalytic core"/>
    <property type="match status" value="1"/>
</dbReference>
<keyword evidence="3" id="KW-1185">Reference proteome</keyword>
<dbReference type="InterPro" id="IPR013762">
    <property type="entry name" value="Integrase-like_cat_sf"/>
</dbReference>
<dbReference type="InterPro" id="IPR011010">
    <property type="entry name" value="DNA_brk_join_enz"/>
</dbReference>
<dbReference type="Proteomes" id="UP001220395">
    <property type="component" value="Chromosome"/>
</dbReference>
<gene>
    <name evidence="2" type="ORF">PQ455_02905</name>
</gene>
<sequence length="269" mass="29570">MDAFRIWLANRPVQVGKTGEVRKRSLSHIEGCVLQLAAAINSTPGQTAQFKPIQAKEVAVSPQYRADVATLAAMFRYCLAPEGSAKEKVQRMRERTSLLAYLRAAVATWARPEEILDLGPGQWTAAAQVLNLNPPGRRQTKKFRGIIPIPAQFAPFLDEIDGPYLPTWPRSSWEKMRVAIGLPIERGQAGTKLIRRSMATFVRKRIGEANWRQGEMMLGHVKASISDIYAIPDPANLGLALGATSAIIDEICALVPGAYTPQHRSFTAA</sequence>
<reference evidence="2 3" key="1">
    <citation type="submission" date="2023-02" db="EMBL/GenBank/DDBJ databases">
        <title>Genome sequence of Sphingomonas naphthae.</title>
        <authorList>
            <person name="Kim S."/>
            <person name="Heo J."/>
            <person name="Kwon S.-W."/>
        </authorList>
    </citation>
    <scope>NUCLEOTIDE SEQUENCE [LARGE SCALE GENOMIC DNA]</scope>
    <source>
        <strain evidence="2 3">KACC 18716</strain>
    </source>
</reference>
<organism evidence="2 3">
    <name type="scientific">Sphingomonas naphthae</name>
    <dbReference type="NCBI Taxonomy" id="1813468"/>
    <lineage>
        <taxon>Bacteria</taxon>
        <taxon>Pseudomonadati</taxon>
        <taxon>Pseudomonadota</taxon>
        <taxon>Alphaproteobacteria</taxon>
        <taxon>Sphingomonadales</taxon>
        <taxon>Sphingomonadaceae</taxon>
        <taxon>Sphingomonas</taxon>
    </lineage>
</organism>
<dbReference type="SUPFAM" id="SSF56349">
    <property type="entry name" value="DNA breaking-rejoining enzymes"/>
    <property type="match status" value="1"/>
</dbReference>
<evidence type="ECO:0000313" key="2">
    <source>
        <dbReference type="EMBL" id="WCT74198.1"/>
    </source>
</evidence>
<protein>
    <recommendedName>
        <fullName evidence="4">Integrase</fullName>
    </recommendedName>
</protein>
<name>A0ABY7TMG2_9SPHN</name>
<dbReference type="RefSeq" id="WP_273689045.1">
    <property type="nucleotide sequence ID" value="NZ_CP117411.1"/>
</dbReference>
<accession>A0ABY7TMG2</accession>
<evidence type="ECO:0000313" key="3">
    <source>
        <dbReference type="Proteomes" id="UP001220395"/>
    </source>
</evidence>
<dbReference type="EMBL" id="CP117411">
    <property type="protein sequence ID" value="WCT74198.1"/>
    <property type="molecule type" value="Genomic_DNA"/>
</dbReference>
<evidence type="ECO:0008006" key="4">
    <source>
        <dbReference type="Google" id="ProtNLM"/>
    </source>
</evidence>
<proteinExistence type="predicted"/>
<evidence type="ECO:0000256" key="1">
    <source>
        <dbReference type="ARBA" id="ARBA00023172"/>
    </source>
</evidence>